<name>A0A8S0PED6_OLEEU</name>
<dbReference type="AlphaFoldDB" id="A0A8S0PED6"/>
<evidence type="ECO:0000313" key="2">
    <source>
        <dbReference type="Proteomes" id="UP000594638"/>
    </source>
</evidence>
<sequence>MADASTTPYSREYAAFTGPWLRNAKFWPTTALWFKKEELCEWTPVLEPWLTEDENLYVLFELASLKNVRSTNMEPFFLKDYAKNTTQEIPRVFFDPQISKDNFHAQIIVGGRLFFLISSYHNQRV</sequence>
<evidence type="ECO:0000313" key="1">
    <source>
        <dbReference type="EMBL" id="CAA2939546.1"/>
    </source>
</evidence>
<comment type="caution">
    <text evidence="1">The sequence shown here is derived from an EMBL/GenBank/DDBJ whole genome shotgun (WGS) entry which is preliminary data.</text>
</comment>
<accession>A0A8S0PED6</accession>
<dbReference type="Proteomes" id="UP000594638">
    <property type="component" value="Unassembled WGS sequence"/>
</dbReference>
<keyword evidence="2" id="KW-1185">Reference proteome</keyword>
<dbReference type="EMBL" id="CACTIH010000043">
    <property type="protein sequence ID" value="CAA2939546.1"/>
    <property type="molecule type" value="Genomic_DNA"/>
</dbReference>
<reference evidence="1 2" key="1">
    <citation type="submission" date="2019-12" db="EMBL/GenBank/DDBJ databases">
        <authorList>
            <person name="Alioto T."/>
            <person name="Alioto T."/>
            <person name="Gomez Garrido J."/>
        </authorList>
    </citation>
    <scope>NUCLEOTIDE SEQUENCE [LARGE SCALE GENOMIC DNA]</scope>
</reference>
<proteinExistence type="predicted"/>
<dbReference type="Gramene" id="OE9A121977T1">
    <property type="protein sequence ID" value="OE9A121977C1"/>
    <property type="gene ID" value="OE9A121977"/>
</dbReference>
<gene>
    <name evidence="1" type="ORF">OLEA9_A121977</name>
</gene>
<organism evidence="1 2">
    <name type="scientific">Olea europaea subsp. europaea</name>
    <dbReference type="NCBI Taxonomy" id="158383"/>
    <lineage>
        <taxon>Eukaryota</taxon>
        <taxon>Viridiplantae</taxon>
        <taxon>Streptophyta</taxon>
        <taxon>Embryophyta</taxon>
        <taxon>Tracheophyta</taxon>
        <taxon>Spermatophyta</taxon>
        <taxon>Magnoliopsida</taxon>
        <taxon>eudicotyledons</taxon>
        <taxon>Gunneridae</taxon>
        <taxon>Pentapetalae</taxon>
        <taxon>asterids</taxon>
        <taxon>lamiids</taxon>
        <taxon>Lamiales</taxon>
        <taxon>Oleaceae</taxon>
        <taxon>Oleeae</taxon>
        <taxon>Olea</taxon>
    </lineage>
</organism>
<protein>
    <submittedName>
        <fullName evidence="1">Glycine dehydrogenase (Decarboxylating), mitochondrial</fullName>
    </submittedName>
</protein>